<keyword evidence="8 15" id="KW-0406">Ion transport</keyword>
<dbReference type="Pfam" id="PF00060">
    <property type="entry name" value="Lig_chan"/>
    <property type="match status" value="1"/>
</dbReference>
<evidence type="ECO:0000256" key="9">
    <source>
        <dbReference type="ARBA" id="ARBA00023136"/>
    </source>
</evidence>
<dbReference type="SUPFAM" id="SSF53822">
    <property type="entry name" value="Periplasmic binding protein-like I"/>
    <property type="match status" value="1"/>
</dbReference>
<proteinExistence type="inferred from homology"/>
<evidence type="ECO:0000256" key="15">
    <source>
        <dbReference type="PIRNR" id="PIRNR037090"/>
    </source>
</evidence>
<comment type="caution">
    <text evidence="20">The sequence shown here is derived from an EMBL/GenBank/DDBJ whole genome shotgun (WGS) entry which is preliminary data.</text>
</comment>
<keyword evidence="10 15" id="KW-0675">Receptor</keyword>
<evidence type="ECO:0000256" key="5">
    <source>
        <dbReference type="ARBA" id="ARBA00022692"/>
    </source>
</evidence>
<dbReference type="InterPro" id="IPR001320">
    <property type="entry name" value="Iontro_rcpt_C"/>
</dbReference>
<feature type="transmembrane region" description="Helical" evidence="17">
    <location>
        <begin position="827"/>
        <end position="848"/>
    </location>
</feature>
<evidence type="ECO:0000256" key="16">
    <source>
        <dbReference type="PIRSR" id="PIRSR037090-50"/>
    </source>
</evidence>
<keyword evidence="16" id="KW-1015">Disulfide bond</keyword>
<comment type="subunit">
    <text evidence="3">May form heteromers.</text>
</comment>
<evidence type="ECO:0000256" key="1">
    <source>
        <dbReference type="ARBA" id="ARBA00004141"/>
    </source>
</evidence>
<dbReference type="InterPro" id="IPR044440">
    <property type="entry name" value="GABAb_receptor_plant_PBP1"/>
</dbReference>
<dbReference type="InterPro" id="IPR001828">
    <property type="entry name" value="ANF_lig-bd_rcpt"/>
</dbReference>
<dbReference type="GO" id="GO:0015276">
    <property type="term" value="F:ligand-gated monoatomic ion channel activity"/>
    <property type="evidence" value="ECO:0007669"/>
    <property type="project" value="InterPro"/>
</dbReference>
<feature type="domain" description="Ionotropic glutamate receptor C-terminal" evidence="19">
    <location>
        <begin position="459"/>
        <end position="804"/>
    </location>
</feature>
<evidence type="ECO:0000256" key="2">
    <source>
        <dbReference type="ARBA" id="ARBA00008685"/>
    </source>
</evidence>
<dbReference type="InterPro" id="IPR017103">
    <property type="entry name" value="Iontropic_Glu_rcpt_pln"/>
</dbReference>
<feature type="transmembrane region" description="Helical" evidence="17">
    <location>
        <begin position="587"/>
        <end position="605"/>
    </location>
</feature>
<evidence type="ECO:0000256" key="14">
    <source>
        <dbReference type="ARBA" id="ARBA00049638"/>
    </source>
</evidence>
<evidence type="ECO:0000256" key="3">
    <source>
        <dbReference type="ARBA" id="ARBA00011095"/>
    </source>
</evidence>
<accession>A0AAE1V492</accession>
<evidence type="ECO:0000313" key="20">
    <source>
        <dbReference type="EMBL" id="KAK4349751.1"/>
    </source>
</evidence>
<keyword evidence="11" id="KW-0325">Glycoprotein</keyword>
<comment type="function">
    <text evidence="14">Glutamate-gated receptor that probably acts as a non-selective cation channel. May be involved in light-signal transduction and calcium homeostasis via the regulation of calcium influx into cells.</text>
</comment>
<reference evidence="20" key="1">
    <citation type="submission" date="2023-12" db="EMBL/GenBank/DDBJ databases">
        <title>Genome assembly of Anisodus tanguticus.</title>
        <authorList>
            <person name="Wang Y.-J."/>
        </authorList>
    </citation>
    <scope>NUCLEOTIDE SEQUENCE</scope>
    <source>
        <strain evidence="20">KB-2021</strain>
        <tissue evidence="20">Leaf</tissue>
    </source>
</reference>
<keyword evidence="5 17" id="KW-0812">Transmembrane</keyword>
<evidence type="ECO:0000256" key="7">
    <source>
        <dbReference type="ARBA" id="ARBA00022989"/>
    </source>
</evidence>
<dbReference type="Gene3D" id="3.40.50.2300">
    <property type="match status" value="3"/>
</dbReference>
<dbReference type="InterPro" id="IPR019594">
    <property type="entry name" value="Glu/Gly-bd"/>
</dbReference>
<keyword evidence="12 15" id="KW-1071">Ligand-gated ion channel</keyword>
<keyword evidence="13 15" id="KW-0407">Ion channel</keyword>
<keyword evidence="21" id="KW-1185">Reference proteome</keyword>
<dbReference type="InterPro" id="IPR015683">
    <property type="entry name" value="Ionotropic_Glu_rcpt"/>
</dbReference>
<evidence type="ECO:0000256" key="10">
    <source>
        <dbReference type="ARBA" id="ARBA00023170"/>
    </source>
</evidence>
<dbReference type="PIRSF" id="PIRSF037090">
    <property type="entry name" value="Iontro_Glu-like_rcpt_pln"/>
    <property type="match status" value="1"/>
</dbReference>
<evidence type="ECO:0000256" key="18">
    <source>
        <dbReference type="SAM" id="SignalP"/>
    </source>
</evidence>
<organism evidence="20 21">
    <name type="scientific">Anisodus tanguticus</name>
    <dbReference type="NCBI Taxonomy" id="243964"/>
    <lineage>
        <taxon>Eukaryota</taxon>
        <taxon>Viridiplantae</taxon>
        <taxon>Streptophyta</taxon>
        <taxon>Embryophyta</taxon>
        <taxon>Tracheophyta</taxon>
        <taxon>Spermatophyta</taxon>
        <taxon>Magnoliopsida</taxon>
        <taxon>eudicotyledons</taxon>
        <taxon>Gunneridae</taxon>
        <taxon>Pentapetalae</taxon>
        <taxon>asterids</taxon>
        <taxon>lamiids</taxon>
        <taxon>Solanales</taxon>
        <taxon>Solanaceae</taxon>
        <taxon>Solanoideae</taxon>
        <taxon>Hyoscyameae</taxon>
        <taxon>Anisodus</taxon>
    </lineage>
</organism>
<evidence type="ECO:0000256" key="11">
    <source>
        <dbReference type="ARBA" id="ARBA00023180"/>
    </source>
</evidence>
<evidence type="ECO:0000256" key="13">
    <source>
        <dbReference type="ARBA" id="ARBA00023303"/>
    </source>
</evidence>
<dbReference type="PANTHER" id="PTHR34836">
    <property type="entry name" value="OS06G0188250 PROTEIN"/>
    <property type="match status" value="1"/>
</dbReference>
<feature type="signal peptide" evidence="18">
    <location>
        <begin position="1"/>
        <end position="21"/>
    </location>
</feature>
<feature type="chain" id="PRO_5042244690" description="Glutamate receptor" evidence="18">
    <location>
        <begin position="22"/>
        <end position="968"/>
    </location>
</feature>
<sequence>MNISFHSIFVGLLITMSSTLCCCSGPLGGNGPVISFQVGVVLDLDTQLGHRALHCLRIAHSNFYSRHTNYTTRLVLHVRDSKGNVIDAAASSLELLNDVKVDAVIGPQKSTQANFLMNLGERAQVPIVSFSATSPSLQPRTKFFVQTAQTDDTQVGAIAAIIKTFQWNQVVIIYEDSEYGNGIVPHLSNALQDINARFAYKSLIPVSAHEDFILKELYKLMTMQTRVFIVHVSHSLGPKLFLKAKSIGMMSEGYIWIITSGLMDLLPSMNLHVVEAMQGVLGIKPLIPKTSNVESFRLQKTIFDLANPGYKPADIMSIFDVWAYDTLWALAMAAEQVGTHYPEASNQDTNSSDLFNLPISKTGPKLLKAILKTRFEGLGGMFHLVDGELYPTSYKILNVVGNGEKEVAVWTQSQGFKKVGPNTSDDLYSKEDFSSIVWPGRSRVVPRGWEVPVRGKKLRVVVAVRPGFEEYLNVIKDSRTGAVHFSGYYIDVFKSVMAALPYAVPYDFFHFEKPDGSCAGSYNDLIYQVFLQNYDAAIGDITITGNRSNYVDFTLPFAEGGVVRIVPITYEDDNGMWTFLKPMKKDLWLTSIAFFFVTGLAVWILEHRTSSAFRGPPSHHLGMIFYFPFSTLVFAHRERIVSNLARLVVVVWMFVVLILNSTYTASLSSRLTVQRLRPAIADVKELIRKGHSVGCYQGSFVYDILRGMGFEDSKIKMYRLPEDYKEAMSYGSKSGNISAFFDVVPYSKLFLSKYCDKYTIVGPTFRTDGFAFVFPKGSPLVADVSRAIIKLTENAEILDMSISDLTCNGPDSIVTSVSVSLQSFKGLFAITGAITSSCVLIFIVSYVYKNRCSLQQILNSTNTFWSKIKEIGRHFDQRDLSSHPSIISRDPHSRYPKPQVAEIVSSSESVDLSNSSLRVLSLPMNILSTHSSNIAVPDIPKDSTFSNSTVLAPILQEESNTAIDATDR</sequence>
<protein>
    <recommendedName>
        <fullName evidence="15">Glutamate receptor</fullName>
    </recommendedName>
</protein>
<dbReference type="SUPFAM" id="SSF53850">
    <property type="entry name" value="Periplasmic binding protein-like II"/>
    <property type="match status" value="1"/>
</dbReference>
<dbReference type="GO" id="GO:0016020">
    <property type="term" value="C:membrane"/>
    <property type="evidence" value="ECO:0007669"/>
    <property type="project" value="UniProtKB-SubCell"/>
</dbReference>
<dbReference type="InterPro" id="IPR028082">
    <property type="entry name" value="Peripla_BP_I"/>
</dbReference>
<gene>
    <name evidence="20" type="ORF">RND71_029064</name>
</gene>
<dbReference type="Pfam" id="PF01094">
    <property type="entry name" value="ANF_receptor"/>
    <property type="match status" value="1"/>
</dbReference>
<evidence type="ECO:0000256" key="8">
    <source>
        <dbReference type="ARBA" id="ARBA00023065"/>
    </source>
</evidence>
<dbReference type="FunFam" id="1.10.287.70:FF:000037">
    <property type="entry name" value="Glutamate receptor"/>
    <property type="match status" value="1"/>
</dbReference>
<dbReference type="CDD" id="cd19990">
    <property type="entry name" value="PBP1_GABAb_receptor_plant"/>
    <property type="match status" value="1"/>
</dbReference>
<dbReference type="Proteomes" id="UP001291623">
    <property type="component" value="Unassembled WGS sequence"/>
</dbReference>
<dbReference type="CDD" id="cd13686">
    <property type="entry name" value="GluR_Plant"/>
    <property type="match status" value="1"/>
</dbReference>
<keyword evidence="6 18" id="KW-0732">Signal</keyword>
<keyword evidence="4 15" id="KW-0813">Transport</keyword>
<comment type="function">
    <text evidence="15">Glutamate-gated receptor that probably acts as non-selective cation channel.</text>
</comment>
<name>A0AAE1V492_9SOLA</name>
<feature type="disulfide bond" evidence="16">
    <location>
        <begin position="755"/>
        <end position="807"/>
    </location>
</feature>
<dbReference type="AlphaFoldDB" id="A0AAE1V492"/>
<keyword evidence="9 15" id="KW-0472">Membrane</keyword>
<dbReference type="FunFam" id="3.40.50.2300:FF:000188">
    <property type="entry name" value="Glutamate receptor"/>
    <property type="match status" value="1"/>
</dbReference>
<evidence type="ECO:0000256" key="12">
    <source>
        <dbReference type="ARBA" id="ARBA00023286"/>
    </source>
</evidence>
<evidence type="ECO:0000259" key="19">
    <source>
        <dbReference type="SMART" id="SM00079"/>
    </source>
</evidence>
<dbReference type="Gene3D" id="3.40.190.10">
    <property type="entry name" value="Periplasmic binding protein-like II"/>
    <property type="match status" value="1"/>
</dbReference>
<dbReference type="EMBL" id="JAVYJV010000016">
    <property type="protein sequence ID" value="KAK4349751.1"/>
    <property type="molecule type" value="Genomic_DNA"/>
</dbReference>
<dbReference type="Pfam" id="PF10613">
    <property type="entry name" value="Lig_chan-Glu_bd"/>
    <property type="match status" value="1"/>
</dbReference>
<dbReference type="Gene3D" id="1.10.287.70">
    <property type="match status" value="1"/>
</dbReference>
<evidence type="ECO:0000256" key="6">
    <source>
        <dbReference type="ARBA" id="ARBA00022729"/>
    </source>
</evidence>
<evidence type="ECO:0000313" key="21">
    <source>
        <dbReference type="Proteomes" id="UP001291623"/>
    </source>
</evidence>
<dbReference type="PANTHER" id="PTHR34836:SF1">
    <property type="entry name" value="OS09G0428600 PROTEIN"/>
    <property type="match status" value="1"/>
</dbReference>
<comment type="subcellular location">
    <subcellularLocation>
        <location evidence="1">Membrane</location>
        <topology evidence="1">Multi-pass membrane protein</topology>
    </subcellularLocation>
</comment>
<evidence type="ECO:0000256" key="17">
    <source>
        <dbReference type="SAM" id="Phobius"/>
    </source>
</evidence>
<comment type="similarity">
    <text evidence="2 15">Belongs to the glutamate-gated ion channel (TC 1.A.10.1) family.</text>
</comment>
<dbReference type="FunFam" id="3.40.190.10:FF:000103">
    <property type="entry name" value="Glutamate receptor"/>
    <property type="match status" value="1"/>
</dbReference>
<keyword evidence="7 17" id="KW-1133">Transmembrane helix</keyword>
<feature type="transmembrane region" description="Helical" evidence="17">
    <location>
        <begin position="647"/>
        <end position="667"/>
    </location>
</feature>
<evidence type="ECO:0000256" key="4">
    <source>
        <dbReference type="ARBA" id="ARBA00022448"/>
    </source>
</evidence>
<dbReference type="SMART" id="SM00079">
    <property type="entry name" value="PBPe"/>
    <property type="match status" value="1"/>
</dbReference>